<proteinExistence type="predicted"/>
<dbReference type="RefSeq" id="WP_311901155.1">
    <property type="nucleotide sequence ID" value="NZ_JAUOES010000051.1"/>
</dbReference>
<reference evidence="1 2" key="1">
    <citation type="submission" date="2023-07" db="EMBL/GenBank/DDBJ databases">
        <title>Novel Shewanella species isolated from Baltic Sea sediments.</title>
        <authorList>
            <person name="Martin-Rodriguez A.J."/>
        </authorList>
    </citation>
    <scope>NUCLEOTIDE SEQUENCE [LARGE SCALE GENOMIC DNA]</scope>
    <source>
        <strain evidence="1 2">SP2S1-2</strain>
    </source>
</reference>
<accession>A0ABU3G5S6</accession>
<gene>
    <name evidence="1" type="ORF">Q4Q50_22020</name>
</gene>
<protein>
    <submittedName>
        <fullName evidence="1">Uncharacterized protein</fullName>
    </submittedName>
</protein>
<name>A0ABU3G5S6_9GAMM</name>
<organism evidence="1 2">
    <name type="scientific">Shewanella scandinavica</name>
    <dbReference type="NCBI Taxonomy" id="3063538"/>
    <lineage>
        <taxon>Bacteria</taxon>
        <taxon>Pseudomonadati</taxon>
        <taxon>Pseudomonadota</taxon>
        <taxon>Gammaproteobacteria</taxon>
        <taxon>Alteromonadales</taxon>
        <taxon>Shewanellaceae</taxon>
        <taxon>Shewanella</taxon>
    </lineage>
</organism>
<evidence type="ECO:0000313" key="2">
    <source>
        <dbReference type="Proteomes" id="UP001249505"/>
    </source>
</evidence>
<feature type="non-terminal residue" evidence="1">
    <location>
        <position position="1"/>
    </location>
</feature>
<keyword evidence="2" id="KW-1185">Reference proteome</keyword>
<evidence type="ECO:0000313" key="1">
    <source>
        <dbReference type="EMBL" id="MDT3282964.1"/>
    </source>
</evidence>
<dbReference type="EMBL" id="JAUOES010000051">
    <property type="protein sequence ID" value="MDT3282964.1"/>
    <property type="molecule type" value="Genomic_DNA"/>
</dbReference>
<sequence length="145" mass="16943">TTMKQWNEIKHEFEADGSLRDIYVENIEPEAWDQFIAEIKGSNYEIDFYHGDVKLELPGSLLLIKRLQETNPTTLCIWLPEKIQINCHFFVETEIELDVSPRDIQNENAYLQLVSFQVWLSESMKKEVKLTHEGAQELVILSVFA</sequence>
<dbReference type="Proteomes" id="UP001249505">
    <property type="component" value="Unassembled WGS sequence"/>
</dbReference>
<comment type="caution">
    <text evidence="1">The sequence shown here is derived from an EMBL/GenBank/DDBJ whole genome shotgun (WGS) entry which is preliminary data.</text>
</comment>